<keyword evidence="5" id="KW-1185">Reference proteome</keyword>
<dbReference type="EMBL" id="JBCEWA010000002">
    <property type="protein sequence ID" value="MEL5987252.1"/>
    <property type="molecule type" value="Genomic_DNA"/>
</dbReference>
<evidence type="ECO:0000256" key="1">
    <source>
        <dbReference type="ARBA" id="ARBA00022801"/>
    </source>
</evidence>
<dbReference type="InterPro" id="IPR050695">
    <property type="entry name" value="N-acetylmuramoyl_amidase_3"/>
</dbReference>
<dbReference type="PANTHER" id="PTHR30404:SF0">
    <property type="entry name" value="N-ACETYLMURAMOYL-L-ALANINE AMIDASE AMIC"/>
    <property type="match status" value="1"/>
</dbReference>
<reference evidence="4 5" key="1">
    <citation type="submission" date="2024-04" db="EMBL/GenBank/DDBJ databases">
        <authorList>
            <person name="Wu Y.S."/>
            <person name="Zhang L."/>
        </authorList>
    </citation>
    <scope>NUCLEOTIDE SEQUENCE [LARGE SCALE GENOMIC DNA]</scope>
    <source>
        <strain evidence="4 5">KG-01</strain>
    </source>
</reference>
<accession>A0ABU9LH69</accession>
<keyword evidence="1 4" id="KW-0378">Hydrolase</keyword>
<evidence type="ECO:0000313" key="4">
    <source>
        <dbReference type="EMBL" id="MEL5987252.1"/>
    </source>
</evidence>
<keyword evidence="2" id="KW-0812">Transmembrane</keyword>
<dbReference type="InterPro" id="IPR002508">
    <property type="entry name" value="MurNAc-LAA_cat"/>
</dbReference>
<dbReference type="Gene3D" id="3.40.630.40">
    <property type="entry name" value="Zn-dependent exopeptidases"/>
    <property type="match status" value="1"/>
</dbReference>
<gene>
    <name evidence="4" type="ORF">AAF454_02285</name>
</gene>
<dbReference type="PANTHER" id="PTHR30404">
    <property type="entry name" value="N-ACETYLMURAMOYL-L-ALANINE AMIDASE"/>
    <property type="match status" value="1"/>
</dbReference>
<name>A0ABU9LH69_9BACL</name>
<evidence type="ECO:0000313" key="5">
    <source>
        <dbReference type="Proteomes" id="UP001398420"/>
    </source>
</evidence>
<dbReference type="Pfam" id="PF01520">
    <property type="entry name" value="Amidase_3"/>
    <property type="match status" value="1"/>
</dbReference>
<dbReference type="SUPFAM" id="SSF53187">
    <property type="entry name" value="Zn-dependent exopeptidases"/>
    <property type="match status" value="1"/>
</dbReference>
<feature type="transmembrane region" description="Helical" evidence="2">
    <location>
        <begin position="6"/>
        <end position="27"/>
    </location>
</feature>
<keyword evidence="2" id="KW-1133">Transmembrane helix</keyword>
<dbReference type="CDD" id="cd02696">
    <property type="entry name" value="MurNAc-LAA"/>
    <property type="match status" value="1"/>
</dbReference>
<evidence type="ECO:0000256" key="2">
    <source>
        <dbReference type="SAM" id="Phobius"/>
    </source>
</evidence>
<dbReference type="Proteomes" id="UP001398420">
    <property type="component" value="Unassembled WGS sequence"/>
</dbReference>
<comment type="caution">
    <text evidence="4">The sequence shown here is derived from an EMBL/GenBank/DDBJ whole genome shotgun (WGS) entry which is preliminary data.</text>
</comment>
<dbReference type="RefSeq" id="WP_156422336.1">
    <property type="nucleotide sequence ID" value="NZ_JALKQX010000003.1"/>
</dbReference>
<protein>
    <submittedName>
        <fullName evidence="4">N-acetylmuramoyl-L-alanine amidase</fullName>
        <ecNumber evidence="4">3.5.1.28</ecNumber>
    </submittedName>
</protein>
<proteinExistence type="predicted"/>
<evidence type="ECO:0000259" key="3">
    <source>
        <dbReference type="SMART" id="SM00646"/>
    </source>
</evidence>
<feature type="domain" description="MurNAc-LAA" evidence="3">
    <location>
        <begin position="159"/>
        <end position="279"/>
    </location>
</feature>
<organism evidence="4 5">
    <name type="scientific">Kurthia gibsonii</name>
    <dbReference type="NCBI Taxonomy" id="33946"/>
    <lineage>
        <taxon>Bacteria</taxon>
        <taxon>Bacillati</taxon>
        <taxon>Bacillota</taxon>
        <taxon>Bacilli</taxon>
        <taxon>Bacillales</taxon>
        <taxon>Caryophanaceae</taxon>
        <taxon>Kurthia</taxon>
    </lineage>
</organism>
<dbReference type="SMART" id="SM00646">
    <property type="entry name" value="Ami_3"/>
    <property type="match status" value="1"/>
</dbReference>
<dbReference type="GO" id="GO:0008745">
    <property type="term" value="F:N-acetylmuramoyl-L-alanine amidase activity"/>
    <property type="evidence" value="ECO:0007669"/>
    <property type="project" value="UniProtKB-EC"/>
</dbReference>
<keyword evidence="2" id="KW-0472">Membrane</keyword>
<sequence>MRYLRMFIVAIALVIPLIFLFFGQTYLKKHMEALQYIPPKPTIVEEKEVVQKVQPKKQVVVKKPMEQPVQVKEKEKKIIVIDPGHQRYRDQRLEPIGPDSHTWKPKMPASAYGVSTGQAEYALTLQVANRIKERLDASKYEVKLTRTEHVIAKSTKERAEFANKQNADLYIQLHADGAKDANGRGMYIIMAHENNRYTKKLTEANRKVSQVLLHEIKSAKLDTHKKGLLYADQMTALNWPNMPSVIVELGYLNDRQDDERLAKTAYQNRIAEALARGIEKAVEK</sequence>
<dbReference type="EC" id="3.5.1.28" evidence="4"/>